<gene>
    <name evidence="7" type="ORF">QBC33DRAFT_56013</name>
</gene>
<feature type="compositionally biased region" description="Polar residues" evidence="5">
    <location>
        <begin position="532"/>
        <end position="543"/>
    </location>
</feature>
<dbReference type="Pfam" id="PF07535">
    <property type="entry name" value="zf-DBF"/>
    <property type="match status" value="1"/>
</dbReference>
<dbReference type="GO" id="GO:0043539">
    <property type="term" value="F:protein serine/threonine kinase activator activity"/>
    <property type="evidence" value="ECO:0007669"/>
    <property type="project" value="TreeGrafter"/>
</dbReference>
<dbReference type="Gene3D" id="6.10.250.3410">
    <property type="entry name" value="DBF zinc finger"/>
    <property type="match status" value="1"/>
</dbReference>
<feature type="compositionally biased region" description="Basic and acidic residues" evidence="5">
    <location>
        <begin position="544"/>
        <end position="553"/>
    </location>
</feature>
<dbReference type="InterPro" id="IPR038545">
    <property type="entry name" value="Znf_DBF_sf"/>
</dbReference>
<dbReference type="PROSITE" id="PS51265">
    <property type="entry name" value="ZF_DBF4"/>
    <property type="match status" value="1"/>
</dbReference>
<dbReference type="GO" id="GO:0003676">
    <property type="term" value="F:nucleic acid binding"/>
    <property type="evidence" value="ECO:0007669"/>
    <property type="project" value="InterPro"/>
</dbReference>
<sequence>MATISLSPTPISLSAMSTRRLPLSSNPNVANSPLRGVLTTHGSKRIRSHAELQREEPYGQPPPPKRQMLDNGGQRFLRSPAAQKTTRLVIQKPSTRASTTDRSSQSTSYKLTEKEIDNVRQWQAQTRARFPKMVFYFESLPDEQRVKLTKQVTHLGAREEKFFSINITHVVTTRSIPSEKAAQEDGESNANTQASHEQPKTIDPSLLNRSTEVTASAPPVKRKLLFETASSRRLPIHVHEDTVRRPKARNADVLFRAREMGKKIWSLDKLQKILDMVLEPDPYKSALLGQGLRSAAVKESSATRGAESSNLLQLLQNERVHGPSDRDPSVTTKELNYFKGPYIYVYDIEEKQKPIMVREYAKVAEKKNGDWPQFRVASQGRCPFIEDVEPAERERSHARAKERVSKAAVEAKAPVLKPPQAPPPKPVTGKRTLTEMEDAHNRGPAPAACQPARFDLTKASNPPTVEFRAENAFTSRARAGRFFAGEPVASGVQPSHITSAIRSQMVSSTSGTLGAKAGTSKEIHGLQRKVLQKNSTPALSQDPSSRRLGEMSHDSNTFIRSASLGRTAHRKPDMVDEDDVACGKATLRRTESAPGPAQTKQRKRDPKPGYCENCQDKFDDFDEHTMTRKHRKFADNDDNWAQLDSLLSLLKRPPKYRLDGEEEEHW</sequence>
<accession>A0AAJ0C261</accession>
<dbReference type="GO" id="GO:1901987">
    <property type="term" value="P:regulation of cell cycle phase transition"/>
    <property type="evidence" value="ECO:0007669"/>
    <property type="project" value="TreeGrafter"/>
</dbReference>
<keyword evidence="8" id="KW-1185">Reference proteome</keyword>
<dbReference type="FunFam" id="6.10.250.3410:FF:000001">
    <property type="entry name" value="Protein DBF4 homolog A"/>
    <property type="match status" value="1"/>
</dbReference>
<evidence type="ECO:0000313" key="8">
    <source>
        <dbReference type="Proteomes" id="UP001244011"/>
    </source>
</evidence>
<evidence type="ECO:0000256" key="3">
    <source>
        <dbReference type="ARBA" id="ARBA00022833"/>
    </source>
</evidence>
<dbReference type="AlphaFoldDB" id="A0AAJ0C261"/>
<feature type="compositionally biased region" description="Polar residues" evidence="5">
    <location>
        <begin position="21"/>
        <end position="31"/>
    </location>
</feature>
<feature type="domain" description="DBF4-type" evidence="6">
    <location>
        <begin position="604"/>
        <end position="653"/>
    </location>
</feature>
<dbReference type="GeneID" id="85313219"/>
<dbReference type="PANTHER" id="PTHR15375">
    <property type="entry name" value="ACTIVATOR OF S-PHASE KINASE-RELATED"/>
    <property type="match status" value="1"/>
</dbReference>
<dbReference type="InterPro" id="IPR055116">
    <property type="entry name" value="DBF4_BRCT"/>
</dbReference>
<dbReference type="EMBL" id="MU839007">
    <property type="protein sequence ID" value="KAK1767718.1"/>
    <property type="molecule type" value="Genomic_DNA"/>
</dbReference>
<dbReference type="GO" id="GO:0031431">
    <property type="term" value="C:Dbf4-dependent protein kinase complex"/>
    <property type="evidence" value="ECO:0007669"/>
    <property type="project" value="TreeGrafter"/>
</dbReference>
<keyword evidence="2 4" id="KW-0863">Zinc-finger</keyword>
<dbReference type="GO" id="GO:0010571">
    <property type="term" value="P:positive regulation of nuclear cell cycle DNA replication"/>
    <property type="evidence" value="ECO:0007669"/>
    <property type="project" value="TreeGrafter"/>
</dbReference>
<protein>
    <submittedName>
        <fullName evidence="7">Dfp1/Him1, central region-domain-containing protein</fullName>
    </submittedName>
</protein>
<dbReference type="PANTHER" id="PTHR15375:SF26">
    <property type="entry name" value="PROTEIN CHIFFON"/>
    <property type="match status" value="1"/>
</dbReference>
<feature type="region of interest" description="Disordered" evidence="5">
    <location>
        <begin position="21"/>
        <end position="72"/>
    </location>
</feature>
<keyword evidence="1" id="KW-0479">Metal-binding</keyword>
<feature type="compositionally biased region" description="Basic and acidic residues" evidence="5">
    <location>
        <begin position="48"/>
        <end position="57"/>
    </location>
</feature>
<dbReference type="InterPro" id="IPR006572">
    <property type="entry name" value="Znf_DBF"/>
</dbReference>
<evidence type="ECO:0000259" key="6">
    <source>
        <dbReference type="PROSITE" id="PS51265"/>
    </source>
</evidence>
<dbReference type="InterPro" id="IPR013939">
    <property type="entry name" value="Regulatory_Dfp1/Him1"/>
</dbReference>
<evidence type="ECO:0000256" key="2">
    <source>
        <dbReference type="ARBA" id="ARBA00022771"/>
    </source>
</evidence>
<evidence type="ECO:0000256" key="5">
    <source>
        <dbReference type="SAM" id="MobiDB-lite"/>
    </source>
</evidence>
<dbReference type="GO" id="GO:0008270">
    <property type="term" value="F:zinc ion binding"/>
    <property type="evidence" value="ECO:0007669"/>
    <property type="project" value="UniProtKB-KW"/>
</dbReference>
<feature type="compositionally biased region" description="Pro residues" evidence="5">
    <location>
        <begin position="416"/>
        <end position="426"/>
    </location>
</feature>
<evidence type="ECO:0000256" key="1">
    <source>
        <dbReference type="ARBA" id="ARBA00022723"/>
    </source>
</evidence>
<comment type="caution">
    <text evidence="7">The sequence shown here is derived from an EMBL/GenBank/DDBJ whole genome shotgun (WGS) entry which is preliminary data.</text>
</comment>
<dbReference type="RefSeq" id="XP_060283931.1">
    <property type="nucleotide sequence ID" value="XM_060430032.1"/>
</dbReference>
<dbReference type="Gene3D" id="3.40.50.10190">
    <property type="entry name" value="BRCT domain"/>
    <property type="match status" value="1"/>
</dbReference>
<dbReference type="Proteomes" id="UP001244011">
    <property type="component" value="Unassembled WGS sequence"/>
</dbReference>
<keyword evidence="3" id="KW-0862">Zinc</keyword>
<evidence type="ECO:0000313" key="7">
    <source>
        <dbReference type="EMBL" id="KAK1767718.1"/>
    </source>
</evidence>
<dbReference type="InterPro" id="IPR036420">
    <property type="entry name" value="BRCT_dom_sf"/>
</dbReference>
<feature type="region of interest" description="Disordered" evidence="5">
    <location>
        <begin position="511"/>
        <end position="610"/>
    </location>
</feature>
<dbReference type="SUPFAM" id="SSF52113">
    <property type="entry name" value="BRCT domain"/>
    <property type="match status" value="1"/>
</dbReference>
<dbReference type="Pfam" id="PF22437">
    <property type="entry name" value="DBF4_BRCT"/>
    <property type="match status" value="1"/>
</dbReference>
<reference evidence="7" key="1">
    <citation type="submission" date="2023-06" db="EMBL/GenBank/DDBJ databases">
        <title>Genome-scale phylogeny and comparative genomics of the fungal order Sordariales.</title>
        <authorList>
            <consortium name="Lawrence Berkeley National Laboratory"/>
            <person name="Hensen N."/>
            <person name="Bonometti L."/>
            <person name="Westerberg I."/>
            <person name="Brannstrom I.O."/>
            <person name="Guillou S."/>
            <person name="Cros-Aarteil S."/>
            <person name="Calhoun S."/>
            <person name="Haridas S."/>
            <person name="Kuo A."/>
            <person name="Mondo S."/>
            <person name="Pangilinan J."/>
            <person name="Riley R."/>
            <person name="Labutti K."/>
            <person name="Andreopoulos B."/>
            <person name="Lipzen A."/>
            <person name="Chen C."/>
            <person name="Yanf M."/>
            <person name="Daum C."/>
            <person name="Ng V."/>
            <person name="Clum A."/>
            <person name="Steindorff A."/>
            <person name="Ohm R."/>
            <person name="Martin F."/>
            <person name="Silar P."/>
            <person name="Natvig D."/>
            <person name="Lalanne C."/>
            <person name="Gautier V."/>
            <person name="Ament-Velasquez S.L."/>
            <person name="Kruys A."/>
            <person name="Hutchinson M.I."/>
            <person name="Powell A.J."/>
            <person name="Barry K."/>
            <person name="Miller A.N."/>
            <person name="Grigoriev I.V."/>
            <person name="Debuchy R."/>
            <person name="Gladieux P."/>
            <person name="Thoren M.H."/>
            <person name="Johannesson H."/>
        </authorList>
    </citation>
    <scope>NUCLEOTIDE SEQUENCE</scope>
    <source>
        <strain evidence="7">8032-3</strain>
    </source>
</reference>
<dbReference type="SMART" id="SM00586">
    <property type="entry name" value="ZnF_DBF"/>
    <property type="match status" value="1"/>
</dbReference>
<organism evidence="7 8">
    <name type="scientific">Phialemonium atrogriseum</name>
    <dbReference type="NCBI Taxonomy" id="1093897"/>
    <lineage>
        <taxon>Eukaryota</taxon>
        <taxon>Fungi</taxon>
        <taxon>Dikarya</taxon>
        <taxon>Ascomycota</taxon>
        <taxon>Pezizomycotina</taxon>
        <taxon>Sordariomycetes</taxon>
        <taxon>Sordariomycetidae</taxon>
        <taxon>Cephalothecales</taxon>
        <taxon>Cephalothecaceae</taxon>
        <taxon>Phialemonium</taxon>
    </lineage>
</organism>
<proteinExistence type="predicted"/>
<evidence type="ECO:0000256" key="4">
    <source>
        <dbReference type="PROSITE-ProRule" id="PRU00600"/>
    </source>
</evidence>
<dbReference type="Pfam" id="PF08630">
    <property type="entry name" value="Dfp1_Him1_M"/>
    <property type="match status" value="1"/>
</dbReference>
<feature type="region of interest" description="Disordered" evidence="5">
    <location>
        <begin position="408"/>
        <end position="428"/>
    </location>
</feature>
<name>A0AAJ0C261_9PEZI</name>
<feature type="region of interest" description="Disordered" evidence="5">
    <location>
        <begin position="178"/>
        <end position="215"/>
    </location>
</feature>
<dbReference type="InterPro" id="IPR051590">
    <property type="entry name" value="Replication_Regulatory_Kinase"/>
</dbReference>